<dbReference type="OrthoDB" id="9812729at2"/>
<feature type="transmembrane region" description="Helical" evidence="1">
    <location>
        <begin position="39"/>
        <end position="58"/>
    </location>
</feature>
<name>A0A2M9C003_9MICO</name>
<reference evidence="3 4" key="1">
    <citation type="submission" date="2017-11" db="EMBL/GenBank/DDBJ databases">
        <title>Genomic Encyclopedia of Archaeal and Bacterial Type Strains, Phase II (KMG-II): From Individual Species to Whole Genera.</title>
        <authorList>
            <person name="Goeker M."/>
        </authorList>
    </citation>
    <scope>NUCLEOTIDE SEQUENCE [LARGE SCALE GENOMIC DNA]</scope>
    <source>
        <strain evidence="3 4">DSM 25625</strain>
    </source>
</reference>
<evidence type="ECO:0000256" key="1">
    <source>
        <dbReference type="SAM" id="Phobius"/>
    </source>
</evidence>
<dbReference type="RefSeq" id="WP_100344129.1">
    <property type="nucleotide sequence ID" value="NZ_PGFB01000002.1"/>
</dbReference>
<protein>
    <submittedName>
        <fullName evidence="3">Uncharacterized protein (DUF58 family)</fullName>
    </submittedName>
</protein>
<keyword evidence="4" id="KW-1185">Reference proteome</keyword>
<proteinExistence type="predicted"/>
<feature type="transmembrane region" description="Helical" evidence="1">
    <location>
        <begin position="12"/>
        <end position="33"/>
    </location>
</feature>
<evidence type="ECO:0000313" key="3">
    <source>
        <dbReference type="EMBL" id="PJJ63658.1"/>
    </source>
</evidence>
<comment type="caution">
    <text evidence="3">The sequence shown here is derived from an EMBL/GenBank/DDBJ whole genome shotgun (WGS) entry which is preliminary data.</text>
</comment>
<evidence type="ECO:0000313" key="4">
    <source>
        <dbReference type="Proteomes" id="UP000230161"/>
    </source>
</evidence>
<dbReference type="PANTHER" id="PTHR34351:SF1">
    <property type="entry name" value="SLR1927 PROTEIN"/>
    <property type="match status" value="1"/>
</dbReference>
<gene>
    <name evidence="3" type="ORF">CLV54_1329</name>
</gene>
<dbReference type="Pfam" id="PF01882">
    <property type="entry name" value="DUF58"/>
    <property type="match status" value="1"/>
</dbReference>
<dbReference type="PANTHER" id="PTHR34351">
    <property type="entry name" value="SLR1927 PROTEIN-RELATED"/>
    <property type="match status" value="1"/>
</dbReference>
<sequence length="432" mass="46736">MARSRTRSWPRLTLRGWGLLVVGAIAITVALVLQRRDVLFVGSVLVALPAAAFLVMAVRPLRMQVSRTFSPHSVPVGEKTVVGLVVRNLGRRALPVSTWRDVSDDGLLTPDDEVLPALDAHREGAVGRDSATIRYPLVPGRRGNHEVGPLLITQRDPFGLAQTARFAGRRHGLIVTPRITPLTERNLGASSSDGSLHELLRHSNPNADELIAREYRAGDPLRRVHWRATARRGELMVRQEEQRSKPEARVILDTRRSADELDGLTGGQDAASRDSAFELAVELTASIAVHLLRNGFRVDLVETGGRRVDGARSSRFESGDGEQALVLKLAEVSPVSGDDDAADFGMGSIGGPLGQSVPGFAVVVDLDPAVARRLAALRSQCEPAVAFVLPTARREGLELLDEAGWTCVRLSRGRDIRAAWELAVGGGVDARR</sequence>
<keyword evidence="1" id="KW-0812">Transmembrane</keyword>
<accession>A0A2M9C003</accession>
<keyword evidence="1" id="KW-0472">Membrane</keyword>
<feature type="domain" description="DUF58" evidence="2">
    <location>
        <begin position="212"/>
        <end position="307"/>
    </location>
</feature>
<dbReference type="Proteomes" id="UP000230161">
    <property type="component" value="Unassembled WGS sequence"/>
</dbReference>
<keyword evidence="1" id="KW-1133">Transmembrane helix</keyword>
<dbReference type="AlphaFoldDB" id="A0A2M9C003"/>
<organism evidence="3 4">
    <name type="scientific">Compostimonas suwonensis</name>
    <dbReference type="NCBI Taxonomy" id="1048394"/>
    <lineage>
        <taxon>Bacteria</taxon>
        <taxon>Bacillati</taxon>
        <taxon>Actinomycetota</taxon>
        <taxon>Actinomycetes</taxon>
        <taxon>Micrococcales</taxon>
        <taxon>Microbacteriaceae</taxon>
        <taxon>Compostimonas</taxon>
    </lineage>
</organism>
<evidence type="ECO:0000259" key="2">
    <source>
        <dbReference type="Pfam" id="PF01882"/>
    </source>
</evidence>
<dbReference type="InterPro" id="IPR002881">
    <property type="entry name" value="DUF58"/>
</dbReference>
<dbReference type="EMBL" id="PGFB01000002">
    <property type="protein sequence ID" value="PJJ63658.1"/>
    <property type="molecule type" value="Genomic_DNA"/>
</dbReference>